<dbReference type="InterPro" id="IPR057654">
    <property type="entry name" value="Znf-CCCH_tandem"/>
</dbReference>
<feature type="domain" description="C3H1-type" evidence="4">
    <location>
        <begin position="803"/>
        <end position="832"/>
    </location>
</feature>
<feature type="zinc finger region" description="C3H1-type" evidence="1">
    <location>
        <begin position="803"/>
        <end position="832"/>
    </location>
</feature>
<dbReference type="PROSITE" id="PS50103">
    <property type="entry name" value="ZF_C3H1"/>
    <property type="match status" value="1"/>
</dbReference>
<dbReference type="Pfam" id="PF25543">
    <property type="entry name" value="zf-CCCH_tandem"/>
    <property type="match status" value="1"/>
</dbReference>
<organism evidence="5 6">
    <name type="scientific">Cryptococcus deneoformans (strain JEC21 / ATCC MYA-565)</name>
    <name type="common">Cryptococcus neoformans var. neoformans serotype D</name>
    <dbReference type="NCBI Taxonomy" id="214684"/>
    <lineage>
        <taxon>Eukaryota</taxon>
        <taxon>Fungi</taxon>
        <taxon>Dikarya</taxon>
        <taxon>Basidiomycota</taxon>
        <taxon>Agaricomycotina</taxon>
        <taxon>Tremellomycetes</taxon>
        <taxon>Tremellales</taxon>
        <taxon>Cryptococcaceae</taxon>
        <taxon>Cryptococcus</taxon>
        <taxon>Cryptococcus neoformans species complex</taxon>
    </lineage>
</organism>
<evidence type="ECO:0000313" key="6">
    <source>
        <dbReference type="Proteomes" id="UP000002149"/>
    </source>
</evidence>
<evidence type="ECO:0000256" key="2">
    <source>
        <dbReference type="SAM" id="Coils"/>
    </source>
</evidence>
<feature type="compositionally biased region" description="Low complexity" evidence="3">
    <location>
        <begin position="273"/>
        <end position="285"/>
    </location>
</feature>
<dbReference type="EMBL" id="AE017351">
    <property type="protein sequence ID" value="AAW46069.2"/>
    <property type="molecule type" value="Genomic_DNA"/>
</dbReference>
<feature type="region of interest" description="Disordered" evidence="3">
    <location>
        <begin position="1"/>
        <end position="95"/>
    </location>
</feature>
<keyword evidence="6" id="KW-1185">Reference proteome</keyword>
<feature type="compositionally biased region" description="Basic and acidic residues" evidence="3">
    <location>
        <begin position="66"/>
        <end position="91"/>
    </location>
</feature>
<accession>Q5K9Z7</accession>
<dbReference type="KEGG" id="cne:CNK00140"/>
<dbReference type="VEuPathDB" id="FungiDB:CNK00140"/>
<dbReference type="RefSeq" id="XP_024513692.1">
    <property type="nucleotide sequence ID" value="XM_024658015.1"/>
</dbReference>
<evidence type="ECO:0000313" key="5">
    <source>
        <dbReference type="EMBL" id="AAW46069.2"/>
    </source>
</evidence>
<feature type="compositionally biased region" description="Low complexity" evidence="3">
    <location>
        <begin position="36"/>
        <end position="51"/>
    </location>
</feature>
<dbReference type="Gene3D" id="3.30.1370.210">
    <property type="match status" value="1"/>
</dbReference>
<dbReference type="PaxDb" id="214684-Q5K9Z7"/>
<proteinExistence type="predicted"/>
<gene>
    <name evidence="5" type="ordered locus">CNK00140</name>
</gene>
<dbReference type="PANTHER" id="PTHR37543">
    <property type="entry name" value="CCCH ZINC FINGER DNA BINDING PROTEIN (AFU_ORTHOLOGUE AFUA_5G12760)"/>
    <property type="match status" value="1"/>
</dbReference>
<evidence type="ECO:0000259" key="4">
    <source>
        <dbReference type="PROSITE" id="PS50103"/>
    </source>
</evidence>
<feature type="region of interest" description="Disordered" evidence="3">
    <location>
        <begin position="267"/>
        <end position="325"/>
    </location>
</feature>
<dbReference type="InParanoid" id="Q5K9Z7"/>
<feature type="region of interest" description="Disordered" evidence="3">
    <location>
        <begin position="465"/>
        <end position="486"/>
    </location>
</feature>
<dbReference type="Proteomes" id="UP000002149">
    <property type="component" value="Chromosome 11"/>
</dbReference>
<dbReference type="InterPro" id="IPR057683">
    <property type="entry name" value="DUF7923"/>
</dbReference>
<keyword evidence="1" id="KW-0479">Metal-binding</keyword>
<dbReference type="OrthoDB" id="2270193at2759"/>
<sequence length="896" mass="96882">MFESHLNLNPHGAIGQPSPSIGVIGEQPQAIDNLSPAPARPAAHPRQVAAASLSQGQLGGRPRTPINRDWDRDTDTDRDRDVVMGERREQADVESDLTNLLVQTRLHRTGLFSDREVHSQPHSHSQSQSQSQPQSEAPSQRQRQYQSQSRSQPQSQSPSQGKDDVTGGIDDFRKRWERESREGGKRFDEETWDRSLLGMGMGMGTVQRQGRGSPAPGGFGIGLGSGLGLGGKAMGIGGTVGGSTQSKMTTGTFAGYQPFMGKISPVSSAQYRPSLSPSNHHLPSSTYGNQAPSQPQSYTQPQTPSHTAAPNTLVAGAGTGGQNDTTATQITRHLESLTILLNPLLAQADEVERLRKEVEMWKSEWARAERERKRLEEKVGGMGMELEKAVGKSRDIAGPSFTAVLIDGNGLIFQDPYLQAGFKGGQLAAHHLLSSIPNLAPGSPSSKTTHTGIIAKEVTLGLDSLPVNNNKGGDDDDYGGKKTEKGGREMGSVVVQIFVNKQGLGGALIKSGIVPSWNVYDQFWQGLSSSHELFTVCDVGQGKEASDAKIREYLNLYASNAQCRSIILGASHDNGYANVLSSLQTGSRLSNVVLLKGYATLAPQLKTYSSRVVSIPDLFRLEKVPPPLPSFTSSTTADVVSSIQAGGSPDLLSAVTGLAGVSFSSIVASSPKDKEADFAGPYGANVRDNTNTATSARNISSADIGKARISTPKRDEYEESEEEIEEFEYEWGSGAQFKGRSDLASGFAPGSAKKKKIPAPFSREANFSRVGGKDREMDDEWTEMAPKKKVKGKRKEAAEYVRTLKPRPCHTFYLGPRGCKNGDDCQYGHEYKLNAAQLDELARLAKCIMCPYVKDGRCRYSDDDCVYGHQCPNPDKCVFGETCRFYELPNGHGELN</sequence>
<reference evidence="5 6" key="1">
    <citation type="journal article" date="2005" name="Science">
        <title>The genome of the basidiomycetous yeast and human pathogen Cryptococcus neoformans.</title>
        <authorList>
            <person name="Loftus B.J."/>
            <person name="Fung E."/>
            <person name="Roncaglia P."/>
            <person name="Rowley D."/>
            <person name="Amedeo P."/>
            <person name="Bruno D."/>
            <person name="Vamathevan J."/>
            <person name="Miranda M."/>
            <person name="Anderson I.J."/>
            <person name="Fraser J.A."/>
            <person name="Allen J.E."/>
            <person name="Bosdet I.E."/>
            <person name="Brent M.R."/>
            <person name="Chiu R."/>
            <person name="Doering T.L."/>
            <person name="Donlin M.J."/>
            <person name="D'Souza C.A."/>
            <person name="Fox D.S."/>
            <person name="Grinberg V."/>
            <person name="Fu J."/>
            <person name="Fukushima M."/>
            <person name="Haas B.J."/>
            <person name="Huang J.C."/>
            <person name="Janbon G."/>
            <person name="Jones S.J."/>
            <person name="Koo H.L."/>
            <person name="Krzywinski M.I."/>
            <person name="Kwon-Chung J.K."/>
            <person name="Lengeler K.B."/>
            <person name="Maiti R."/>
            <person name="Marra M.A."/>
            <person name="Marra R.E."/>
            <person name="Mathewson C.A."/>
            <person name="Mitchell T.G."/>
            <person name="Pertea M."/>
            <person name="Riggs F.R."/>
            <person name="Salzberg S.L."/>
            <person name="Schein J.E."/>
            <person name="Shvartsbeyn A."/>
            <person name="Shin H."/>
            <person name="Shumway M."/>
            <person name="Specht C.A."/>
            <person name="Suh B.B."/>
            <person name="Tenney A."/>
            <person name="Utterback T.R."/>
            <person name="Wickes B.L."/>
            <person name="Wortman J.R."/>
            <person name="Wye N.H."/>
            <person name="Kronstad J.W."/>
            <person name="Lodge J.K."/>
            <person name="Heitman J."/>
            <person name="Davis R.W."/>
            <person name="Fraser C.M."/>
            <person name="Hyman R.W."/>
        </authorList>
    </citation>
    <scope>NUCLEOTIDE SEQUENCE [LARGE SCALE GENOMIC DNA]</scope>
    <source>
        <strain evidence="6">JEC21 / ATCC MYA-565</strain>
    </source>
</reference>
<dbReference type="PANTHER" id="PTHR37543:SF1">
    <property type="entry name" value="CCCH ZINC FINGER DNA BINDING PROTEIN (AFU_ORTHOLOGUE AFUA_5G12760)"/>
    <property type="match status" value="1"/>
</dbReference>
<feature type="compositionally biased region" description="Low complexity" evidence="3">
    <location>
        <begin position="120"/>
        <end position="160"/>
    </location>
</feature>
<evidence type="ECO:0000256" key="1">
    <source>
        <dbReference type="PROSITE-ProRule" id="PRU00723"/>
    </source>
</evidence>
<feature type="region of interest" description="Disordered" evidence="3">
    <location>
        <begin position="115"/>
        <end position="168"/>
    </location>
</feature>
<keyword evidence="1" id="KW-0863">Zinc-finger</keyword>
<keyword evidence="2" id="KW-0175">Coiled coil</keyword>
<dbReference type="Pfam" id="PF25540">
    <property type="entry name" value="DUF7923"/>
    <property type="match status" value="2"/>
</dbReference>
<evidence type="ECO:0000256" key="3">
    <source>
        <dbReference type="SAM" id="MobiDB-lite"/>
    </source>
</evidence>
<dbReference type="GeneID" id="3254466"/>
<dbReference type="GO" id="GO:0008270">
    <property type="term" value="F:zinc ion binding"/>
    <property type="evidence" value="ECO:0007669"/>
    <property type="project" value="UniProtKB-KW"/>
</dbReference>
<keyword evidence="1" id="KW-0862">Zinc</keyword>
<protein>
    <recommendedName>
        <fullName evidence="4">C3H1-type domain-containing protein</fullName>
    </recommendedName>
</protein>
<dbReference type="InterPro" id="IPR000571">
    <property type="entry name" value="Znf_CCCH"/>
</dbReference>
<dbReference type="HOGENOM" id="CLU_329821_0_0_1"/>
<feature type="coiled-coil region" evidence="2">
    <location>
        <begin position="344"/>
        <end position="378"/>
    </location>
</feature>
<feature type="compositionally biased region" description="Low complexity" evidence="3">
    <location>
        <begin position="292"/>
        <end position="307"/>
    </location>
</feature>
<dbReference type="AlphaFoldDB" id="Q5K9Z7"/>
<name>Q5K9Z7_CRYD1</name>